<reference evidence="5 6" key="1">
    <citation type="journal article" date="2021" name="Hortic Res">
        <title>Chromosome-scale assembly of the Dendrobium chrysotoxum genome enhances the understanding of orchid evolution.</title>
        <authorList>
            <person name="Zhang Y."/>
            <person name="Zhang G.Q."/>
            <person name="Zhang D."/>
            <person name="Liu X.D."/>
            <person name="Xu X.Y."/>
            <person name="Sun W.H."/>
            <person name="Yu X."/>
            <person name="Zhu X."/>
            <person name="Wang Z.W."/>
            <person name="Zhao X."/>
            <person name="Zhong W.Y."/>
            <person name="Chen H."/>
            <person name="Yin W.L."/>
            <person name="Huang T."/>
            <person name="Niu S.C."/>
            <person name="Liu Z.J."/>
        </authorList>
    </citation>
    <scope>NUCLEOTIDE SEQUENCE [LARGE SCALE GENOMIC DNA]</scope>
    <source>
        <strain evidence="5">Lindl</strain>
    </source>
</reference>
<name>A0AAV7HFX1_DENCH</name>
<gene>
    <name evidence="5" type="ORF">IEQ34_006456</name>
</gene>
<protein>
    <recommendedName>
        <fullName evidence="4">SHSP domain-containing protein</fullName>
    </recommendedName>
</protein>
<proteinExistence type="inferred from homology"/>
<dbReference type="Pfam" id="PF00011">
    <property type="entry name" value="HSP20"/>
    <property type="match status" value="1"/>
</dbReference>
<dbReference type="InterPro" id="IPR031107">
    <property type="entry name" value="Small_HSP"/>
</dbReference>
<dbReference type="PANTHER" id="PTHR11527">
    <property type="entry name" value="HEAT-SHOCK PROTEIN 20 FAMILY MEMBER"/>
    <property type="match status" value="1"/>
</dbReference>
<dbReference type="Proteomes" id="UP000775213">
    <property type="component" value="Unassembled WGS sequence"/>
</dbReference>
<feature type="domain" description="SHSP" evidence="4">
    <location>
        <begin position="42"/>
        <end position="105"/>
    </location>
</feature>
<evidence type="ECO:0000313" key="5">
    <source>
        <dbReference type="EMBL" id="KAH0466353.1"/>
    </source>
</evidence>
<dbReference type="InterPro" id="IPR008978">
    <property type="entry name" value="HSP20-like_chaperone"/>
</dbReference>
<organism evidence="5 6">
    <name type="scientific">Dendrobium chrysotoxum</name>
    <name type="common">Orchid</name>
    <dbReference type="NCBI Taxonomy" id="161865"/>
    <lineage>
        <taxon>Eukaryota</taxon>
        <taxon>Viridiplantae</taxon>
        <taxon>Streptophyta</taxon>
        <taxon>Embryophyta</taxon>
        <taxon>Tracheophyta</taxon>
        <taxon>Spermatophyta</taxon>
        <taxon>Magnoliopsida</taxon>
        <taxon>Liliopsida</taxon>
        <taxon>Asparagales</taxon>
        <taxon>Orchidaceae</taxon>
        <taxon>Epidendroideae</taxon>
        <taxon>Malaxideae</taxon>
        <taxon>Dendrobiinae</taxon>
        <taxon>Dendrobium</taxon>
    </lineage>
</organism>
<keyword evidence="6" id="KW-1185">Reference proteome</keyword>
<keyword evidence="1" id="KW-0346">Stress response</keyword>
<comment type="similarity">
    <text evidence="2 3">Belongs to the small heat shock protein (HSP20) family.</text>
</comment>
<dbReference type="PROSITE" id="PS01031">
    <property type="entry name" value="SHSP"/>
    <property type="match status" value="1"/>
</dbReference>
<evidence type="ECO:0000313" key="6">
    <source>
        <dbReference type="Proteomes" id="UP000775213"/>
    </source>
</evidence>
<evidence type="ECO:0000256" key="1">
    <source>
        <dbReference type="ARBA" id="ARBA00023016"/>
    </source>
</evidence>
<dbReference type="AlphaFoldDB" id="A0AAV7HFX1"/>
<dbReference type="InterPro" id="IPR002068">
    <property type="entry name" value="A-crystallin/Hsp20_dom"/>
</dbReference>
<dbReference type="EMBL" id="JAGFBR010000006">
    <property type="protein sequence ID" value="KAH0466353.1"/>
    <property type="molecule type" value="Genomic_DNA"/>
</dbReference>
<dbReference type="Gene3D" id="2.60.40.790">
    <property type="match status" value="1"/>
</dbReference>
<comment type="caution">
    <text evidence="5">The sequence shown here is derived from an EMBL/GenBank/DDBJ whole genome shotgun (WGS) entry which is preliminary data.</text>
</comment>
<evidence type="ECO:0000256" key="3">
    <source>
        <dbReference type="RuleBase" id="RU003616"/>
    </source>
</evidence>
<accession>A0AAV7HFX1</accession>
<dbReference type="SUPFAM" id="SSF49764">
    <property type="entry name" value="HSP20-like chaperones"/>
    <property type="match status" value="1"/>
</dbReference>
<evidence type="ECO:0000256" key="2">
    <source>
        <dbReference type="PROSITE-ProRule" id="PRU00285"/>
    </source>
</evidence>
<sequence length="105" mass="12034">MSIINGGKVFEPLSFGKLDQLESFTTFSDNAIYASGSNFVTEVSTFANSRFKWKETSEAHIFKVKLPSVKKEDVKVKVVEGGVLQISDEQKREQEELIHRWHRLE</sequence>
<evidence type="ECO:0000259" key="4">
    <source>
        <dbReference type="PROSITE" id="PS01031"/>
    </source>
</evidence>